<organism evidence="1 2">
    <name type="scientific">Clostridium sulfidigenes</name>
    <dbReference type="NCBI Taxonomy" id="318464"/>
    <lineage>
        <taxon>Bacteria</taxon>
        <taxon>Bacillati</taxon>
        <taxon>Bacillota</taxon>
        <taxon>Clostridia</taxon>
        <taxon>Eubacteriales</taxon>
        <taxon>Clostridiaceae</taxon>
        <taxon>Clostridium</taxon>
    </lineage>
</organism>
<dbReference type="PANTHER" id="PTHR34351">
    <property type="entry name" value="SLR1927 PROTEIN-RELATED"/>
    <property type="match status" value="1"/>
</dbReference>
<comment type="caution">
    <text evidence="1">The sequence shown here is derived from an EMBL/GenBank/DDBJ whole genome shotgun (WGS) entry which is preliminary data.</text>
</comment>
<sequence length="375" mass="43800">MILQIFVLAAIVIILVNIMSFITEKGYENLKVYREIKPDRVTVGEEFTITMKVENNKRMPVLFLVVEERIPVELRFVGEVSTYKYGNDNWHICKYVMGKFQRKSRTYTLVGKKRGAYIIKCMNIFIGDMLGLNIKSREQNDYIEVLIYPKVKSIGNFRFDVTNFLGDNTVRRWIHKDPLYIKGVREYNVEDRMKDIHWKTSLKADKLMVKDYDYTSEQQMVIILNTQCGDPCCNYIDEELIETSIDIAVALAAKASKESIPTGIWSNAHLIYCNENSVNEIEPKVGSFNRILEFCTRIYLAVKYELNEYLKSRMPYFDKSCTYVLITTYLNEKDIRILNILVANGYKIKIIDVSRENKIKNIKGIDKISYKGEMK</sequence>
<evidence type="ECO:0000313" key="1">
    <source>
        <dbReference type="EMBL" id="KEZ86881.1"/>
    </source>
</evidence>
<dbReference type="AlphaFoldDB" id="A0A084JD47"/>
<gene>
    <name evidence="1" type="ORF">IO99_08380</name>
</gene>
<dbReference type="EMBL" id="JPMD01000017">
    <property type="protein sequence ID" value="KEZ86881.1"/>
    <property type="molecule type" value="Genomic_DNA"/>
</dbReference>
<name>A0A084JD47_9CLOT</name>
<accession>A0A084JD47</accession>
<proteinExistence type="predicted"/>
<protein>
    <submittedName>
        <fullName evidence="1">Uncharacterized protein</fullName>
    </submittedName>
</protein>
<dbReference type="STRING" id="318464.IO99_08380"/>
<dbReference type="RefSeq" id="WP_035132191.1">
    <property type="nucleotide sequence ID" value="NZ_JPMD01000017.1"/>
</dbReference>
<dbReference type="eggNOG" id="COG1721">
    <property type="taxonomic scope" value="Bacteria"/>
</dbReference>
<evidence type="ECO:0000313" key="2">
    <source>
        <dbReference type="Proteomes" id="UP000028542"/>
    </source>
</evidence>
<keyword evidence="2" id="KW-1185">Reference proteome</keyword>
<dbReference type="PANTHER" id="PTHR34351:SF2">
    <property type="entry name" value="DUF58 DOMAIN-CONTAINING PROTEIN"/>
    <property type="match status" value="1"/>
</dbReference>
<dbReference type="Proteomes" id="UP000028542">
    <property type="component" value="Unassembled WGS sequence"/>
</dbReference>
<reference evidence="1 2" key="1">
    <citation type="submission" date="2014-07" db="EMBL/GenBank/DDBJ databases">
        <title>Draft genome of Clostridium sulfidigenes 113A isolated from sediments associated with methane hydrate from Krishna Godavari basin.</title>
        <authorList>
            <person name="Honkalas V.S."/>
            <person name="Dabir A.P."/>
            <person name="Arora P."/>
            <person name="Dhakephalkar P.K."/>
        </authorList>
    </citation>
    <scope>NUCLEOTIDE SEQUENCE [LARGE SCALE GENOMIC DNA]</scope>
    <source>
        <strain evidence="1 2">113A</strain>
    </source>
</reference>